<reference evidence="2" key="1">
    <citation type="journal article" date="2019" name="Int. J. Syst. Evol. Microbiol.">
        <title>The Global Catalogue of Microorganisms (GCM) 10K type strain sequencing project: providing services to taxonomists for standard genome sequencing and annotation.</title>
        <authorList>
            <consortium name="The Broad Institute Genomics Platform"/>
            <consortium name="The Broad Institute Genome Sequencing Center for Infectious Disease"/>
            <person name="Wu L."/>
            <person name="Ma J."/>
        </authorList>
    </citation>
    <scope>NUCLEOTIDE SEQUENCE [LARGE SCALE GENOMIC DNA]</scope>
    <source>
        <strain evidence="2">JCM 16904</strain>
    </source>
</reference>
<sequence length="78" mass="8469">MADVQDDVREELTWDLRALAAADLVTDERVARAGVTLSVKCWKGCRPRGPCHRASHAIRASPGRVSAARRTLVGSRTA</sequence>
<gene>
    <name evidence="1" type="ORF">GCM10022224_012830</name>
</gene>
<name>A0ABP7B8E2_9ACTN</name>
<evidence type="ECO:0000313" key="1">
    <source>
        <dbReference type="EMBL" id="GAA3651371.1"/>
    </source>
</evidence>
<proteinExistence type="predicted"/>
<organism evidence="1 2">
    <name type="scientific">Nonomuraea antimicrobica</name>
    <dbReference type="NCBI Taxonomy" id="561173"/>
    <lineage>
        <taxon>Bacteria</taxon>
        <taxon>Bacillati</taxon>
        <taxon>Actinomycetota</taxon>
        <taxon>Actinomycetes</taxon>
        <taxon>Streptosporangiales</taxon>
        <taxon>Streptosporangiaceae</taxon>
        <taxon>Nonomuraea</taxon>
    </lineage>
</organism>
<comment type="caution">
    <text evidence="1">The sequence shown here is derived from an EMBL/GenBank/DDBJ whole genome shotgun (WGS) entry which is preliminary data.</text>
</comment>
<protein>
    <submittedName>
        <fullName evidence="1">Uncharacterized protein</fullName>
    </submittedName>
</protein>
<keyword evidence="2" id="KW-1185">Reference proteome</keyword>
<accession>A0ABP7B8E2</accession>
<dbReference type="EMBL" id="BAAAZP010000018">
    <property type="protein sequence ID" value="GAA3651371.1"/>
    <property type="molecule type" value="Genomic_DNA"/>
</dbReference>
<evidence type="ECO:0000313" key="2">
    <source>
        <dbReference type="Proteomes" id="UP001500902"/>
    </source>
</evidence>
<dbReference type="Proteomes" id="UP001500902">
    <property type="component" value="Unassembled WGS sequence"/>
</dbReference>